<feature type="compositionally biased region" description="Basic and acidic residues" evidence="4">
    <location>
        <begin position="404"/>
        <end position="420"/>
    </location>
</feature>
<proteinExistence type="predicted"/>
<feature type="compositionally biased region" description="Acidic residues" evidence="4">
    <location>
        <begin position="185"/>
        <end position="194"/>
    </location>
</feature>
<dbReference type="Proteomes" id="UP000799776">
    <property type="component" value="Unassembled WGS sequence"/>
</dbReference>
<evidence type="ECO:0000256" key="1">
    <source>
        <dbReference type="ARBA" id="ARBA00012796"/>
    </source>
</evidence>
<evidence type="ECO:0000313" key="5">
    <source>
        <dbReference type="EMBL" id="KAF2084286.1"/>
    </source>
</evidence>
<organism evidence="5 6">
    <name type="scientific">Saccharata proteae CBS 121410</name>
    <dbReference type="NCBI Taxonomy" id="1314787"/>
    <lineage>
        <taxon>Eukaryota</taxon>
        <taxon>Fungi</taxon>
        <taxon>Dikarya</taxon>
        <taxon>Ascomycota</taxon>
        <taxon>Pezizomycotina</taxon>
        <taxon>Dothideomycetes</taxon>
        <taxon>Dothideomycetes incertae sedis</taxon>
        <taxon>Botryosphaeriales</taxon>
        <taxon>Saccharataceae</taxon>
        <taxon>Saccharata</taxon>
    </lineage>
</organism>
<dbReference type="GO" id="GO:0005739">
    <property type="term" value="C:mitochondrion"/>
    <property type="evidence" value="ECO:0007669"/>
    <property type="project" value="TreeGrafter"/>
</dbReference>
<feature type="region of interest" description="Disordered" evidence="4">
    <location>
        <begin position="165"/>
        <end position="203"/>
    </location>
</feature>
<dbReference type="SUPFAM" id="SSF53335">
    <property type="entry name" value="S-adenosyl-L-methionine-dependent methyltransferases"/>
    <property type="match status" value="1"/>
</dbReference>
<dbReference type="InterPro" id="IPR029063">
    <property type="entry name" value="SAM-dependent_MTases_sf"/>
</dbReference>
<dbReference type="PANTHER" id="PTHR12133:SF1">
    <property type="entry name" value="TRNA (ADENINE(58)-N(1))-METHYLTRANSFERASE, MITOCHONDRIAL"/>
    <property type="match status" value="1"/>
</dbReference>
<keyword evidence="6" id="KW-1185">Reference proteome</keyword>
<feature type="region of interest" description="Disordered" evidence="4">
    <location>
        <begin position="385"/>
        <end position="420"/>
    </location>
</feature>
<reference evidence="5" key="1">
    <citation type="journal article" date="2020" name="Stud. Mycol.">
        <title>101 Dothideomycetes genomes: a test case for predicting lifestyles and emergence of pathogens.</title>
        <authorList>
            <person name="Haridas S."/>
            <person name="Albert R."/>
            <person name="Binder M."/>
            <person name="Bloem J."/>
            <person name="Labutti K."/>
            <person name="Salamov A."/>
            <person name="Andreopoulos B."/>
            <person name="Baker S."/>
            <person name="Barry K."/>
            <person name="Bills G."/>
            <person name="Bluhm B."/>
            <person name="Cannon C."/>
            <person name="Castanera R."/>
            <person name="Culley D."/>
            <person name="Daum C."/>
            <person name="Ezra D."/>
            <person name="Gonzalez J."/>
            <person name="Henrissat B."/>
            <person name="Kuo A."/>
            <person name="Liang C."/>
            <person name="Lipzen A."/>
            <person name="Lutzoni F."/>
            <person name="Magnuson J."/>
            <person name="Mondo S."/>
            <person name="Nolan M."/>
            <person name="Ohm R."/>
            <person name="Pangilinan J."/>
            <person name="Park H.-J."/>
            <person name="Ramirez L."/>
            <person name="Alfaro M."/>
            <person name="Sun H."/>
            <person name="Tritt A."/>
            <person name="Yoshinaga Y."/>
            <person name="Zwiers L.-H."/>
            <person name="Turgeon B."/>
            <person name="Goodwin S."/>
            <person name="Spatafora J."/>
            <person name="Crous P."/>
            <person name="Grigoriev I."/>
        </authorList>
    </citation>
    <scope>NUCLEOTIDE SEQUENCE</scope>
    <source>
        <strain evidence="5">CBS 121410</strain>
    </source>
</reference>
<comment type="caution">
    <text evidence="5">The sequence shown here is derived from an EMBL/GenBank/DDBJ whole genome shotgun (WGS) entry which is preliminary data.</text>
</comment>
<evidence type="ECO:0000256" key="4">
    <source>
        <dbReference type="SAM" id="MobiDB-lite"/>
    </source>
</evidence>
<dbReference type="GO" id="GO:0030488">
    <property type="term" value="P:tRNA methylation"/>
    <property type="evidence" value="ECO:0007669"/>
    <property type="project" value="InterPro"/>
</dbReference>
<dbReference type="EMBL" id="ML978743">
    <property type="protein sequence ID" value="KAF2084286.1"/>
    <property type="molecule type" value="Genomic_DNA"/>
</dbReference>
<dbReference type="OrthoDB" id="5585464at2759"/>
<dbReference type="Gene3D" id="3.40.50.150">
    <property type="entry name" value="Vaccinia Virus protein VP39"/>
    <property type="match status" value="1"/>
</dbReference>
<dbReference type="InterPro" id="IPR014816">
    <property type="entry name" value="tRNA_MeTrfase_Gcd14"/>
</dbReference>
<evidence type="ECO:0000313" key="6">
    <source>
        <dbReference type="Proteomes" id="UP000799776"/>
    </source>
</evidence>
<dbReference type="PANTHER" id="PTHR12133">
    <property type="entry name" value="TRNA (ADENINE(58)-N(1))-METHYLTRANSFERASE"/>
    <property type="match status" value="1"/>
</dbReference>
<name>A0A9P4LVN9_9PEZI</name>
<evidence type="ECO:0000256" key="3">
    <source>
        <dbReference type="ARBA" id="ARBA00033309"/>
    </source>
</evidence>
<feature type="compositionally biased region" description="Low complexity" evidence="4">
    <location>
        <begin position="171"/>
        <end position="184"/>
    </location>
</feature>
<dbReference type="PROSITE" id="PS51620">
    <property type="entry name" value="SAM_TRM61"/>
    <property type="match status" value="1"/>
</dbReference>
<sequence>MSAPPYKRRENLLWSVPAPTLPPPQANPSLEGDNVLLKVLWPPSDRNNRFVQSLKADKQLHTHHGYINLSDVVGKRIRDIVKTHKGTEYRIFEPTLDEYVTLTPRVVTPIYPNDANLIVSLLDIHATPPTPLDDPNADPFEILEAGTGHGALTLHLARAIHAYNTPPPVASAPTSPTSETQSPEDTPDPLEDATYDGTTTDHTAEANPLETWKSSRRAILHTLDISNHHARHAKKVIRGFRRGLYAGNVDFHVGDVSDFIRQRFDAQKRATSGTSKSSNPVPEDADDCQTVNETVNGNPFLSHILLDLPNAEDHLPLVTEALRIDGALVVFNPSVTQIGEVVKAVANLGLPLSLEQVVEIKGVDTLRKWDVRVVRPRKSRKVEEVPAEEGKVEEKDGQGGGVVEAEKESAEAGSKDQEQAAQLEKDAWKMLCRPKSGHLSGVGGFVGVWRKLRITK</sequence>
<accession>A0A9P4LVN9</accession>
<dbReference type="AlphaFoldDB" id="A0A9P4LVN9"/>
<dbReference type="GO" id="GO:0160107">
    <property type="term" value="F:tRNA (adenine(58)-N1)-methyltransferase activity"/>
    <property type="evidence" value="ECO:0007669"/>
    <property type="project" value="UniProtKB-EC"/>
</dbReference>
<dbReference type="GO" id="GO:0031515">
    <property type="term" value="C:tRNA (m1A) methyltransferase complex"/>
    <property type="evidence" value="ECO:0007669"/>
    <property type="project" value="InterPro"/>
</dbReference>
<dbReference type="EC" id="2.1.1.220" evidence="1"/>
<dbReference type="Gene3D" id="3.10.330.20">
    <property type="match status" value="1"/>
</dbReference>
<evidence type="ECO:0000256" key="2">
    <source>
        <dbReference type="ARBA" id="ARBA00015963"/>
    </source>
</evidence>
<gene>
    <name evidence="5" type="ORF">K490DRAFT_49530</name>
</gene>
<protein>
    <recommendedName>
        <fullName evidence="2">tRNA (adenine(58)-N(1))-methyltransferase catalytic subunit TRM61</fullName>
        <ecNumber evidence="1">2.1.1.220</ecNumber>
    </recommendedName>
    <alternativeName>
        <fullName evidence="3">tRNA(m1A58)-methyltransferase subunit TRM61</fullName>
    </alternativeName>
</protein>
<feature type="compositionally biased region" description="Basic and acidic residues" evidence="4">
    <location>
        <begin position="385"/>
        <end position="397"/>
    </location>
</feature>